<organism evidence="2 3">
    <name type="scientific">Amorphus orientalis</name>
    <dbReference type="NCBI Taxonomy" id="649198"/>
    <lineage>
        <taxon>Bacteria</taxon>
        <taxon>Pseudomonadati</taxon>
        <taxon>Pseudomonadota</taxon>
        <taxon>Alphaproteobacteria</taxon>
        <taxon>Hyphomicrobiales</taxon>
        <taxon>Amorphaceae</taxon>
        <taxon>Amorphus</taxon>
    </lineage>
</organism>
<dbReference type="RefSeq" id="WP_306887274.1">
    <property type="nucleotide sequence ID" value="NZ_JAUSUL010000005.1"/>
</dbReference>
<dbReference type="AlphaFoldDB" id="A0AAE3VS47"/>
<keyword evidence="1" id="KW-0175">Coiled coil</keyword>
<evidence type="ECO:0000313" key="2">
    <source>
        <dbReference type="EMBL" id="MDQ0317357.1"/>
    </source>
</evidence>
<dbReference type="Proteomes" id="UP001229244">
    <property type="component" value="Unassembled WGS sequence"/>
</dbReference>
<protein>
    <submittedName>
        <fullName evidence="2">Type II secretory pathway component HofQ</fullName>
    </submittedName>
</protein>
<evidence type="ECO:0000256" key="1">
    <source>
        <dbReference type="SAM" id="Coils"/>
    </source>
</evidence>
<feature type="coiled-coil region" evidence="1">
    <location>
        <begin position="53"/>
        <end position="80"/>
    </location>
</feature>
<name>A0AAE3VS47_9HYPH</name>
<reference evidence="2" key="1">
    <citation type="submission" date="2023-07" db="EMBL/GenBank/DDBJ databases">
        <title>Genomic Encyclopedia of Type Strains, Phase IV (KMG-IV): sequencing the most valuable type-strain genomes for metagenomic binning, comparative biology and taxonomic classification.</title>
        <authorList>
            <person name="Goeker M."/>
        </authorList>
    </citation>
    <scope>NUCLEOTIDE SEQUENCE</scope>
    <source>
        <strain evidence="2">DSM 21202</strain>
    </source>
</reference>
<accession>A0AAE3VS47</accession>
<evidence type="ECO:0000313" key="3">
    <source>
        <dbReference type="Proteomes" id="UP001229244"/>
    </source>
</evidence>
<keyword evidence="3" id="KW-1185">Reference proteome</keyword>
<dbReference type="EMBL" id="JAUSUL010000005">
    <property type="protein sequence ID" value="MDQ0317357.1"/>
    <property type="molecule type" value="Genomic_DNA"/>
</dbReference>
<sequence length="220" mass="23040">MFGILKKPTADTSAADIAKARAAIDLPALERALDEAKTRRADRLVAGAPDGELLRLEAAIDTARLAVERAEIAAAELDRRHAAAVEAEKEAAAIKAYRDAVAKRDAVARRIRDEYPGLAAQIAALAKAEAEADAAVDAANETTVDDEAGRPTIQTTAVTIWGGTYSIDPTLRDTVSLLPLGDFEGFGAAGGRLTREDAYVIYGIGGPGHADAGANKRTHV</sequence>
<comment type="caution">
    <text evidence="2">The sequence shown here is derived from an EMBL/GenBank/DDBJ whole genome shotgun (WGS) entry which is preliminary data.</text>
</comment>
<proteinExistence type="predicted"/>
<gene>
    <name evidence="2" type="ORF">J2S73_003841</name>
</gene>